<evidence type="ECO:0000256" key="14">
    <source>
        <dbReference type="ARBA" id="ARBA00035607"/>
    </source>
</evidence>
<dbReference type="GeneID" id="105912080"/>
<feature type="chain" id="PRO_5044646650" description="Proenkephalin-B" evidence="17">
    <location>
        <begin position="19"/>
        <end position="246"/>
    </location>
</feature>
<keyword evidence="5" id="KW-0165">Cleavage on pair of basic residues</keyword>
<dbReference type="Pfam" id="PF01160">
    <property type="entry name" value="Opiods_neuropep"/>
    <property type="match status" value="1"/>
</dbReference>
<comment type="function">
    <text evidence="15">Leumorphin has a typical opioid activity and may have anti-apoptotic effect.</text>
</comment>
<dbReference type="InterPro" id="IPR006024">
    <property type="entry name" value="Opioid_neupept"/>
</dbReference>
<protein>
    <recommendedName>
        <fullName evidence="3">Proenkephalin-B</fullName>
    </recommendedName>
    <alternativeName>
        <fullName evidence="13">Beta-neoendorphin-dynorphin</fullName>
    </alternativeName>
    <alternativeName>
        <fullName evidence="12">Preprodynorphin</fullName>
    </alternativeName>
</protein>
<keyword evidence="6 17" id="KW-0732">Signal</keyword>
<dbReference type="GO" id="GO:0007218">
    <property type="term" value="P:neuropeptide signaling pathway"/>
    <property type="evidence" value="ECO:0007669"/>
    <property type="project" value="UniProtKB-KW"/>
</dbReference>
<evidence type="ECO:0000256" key="1">
    <source>
        <dbReference type="ARBA" id="ARBA00004613"/>
    </source>
</evidence>
<keyword evidence="9" id="KW-1015">Disulfide bond</keyword>
<dbReference type="GO" id="GO:0031628">
    <property type="term" value="F:opioid receptor binding"/>
    <property type="evidence" value="ECO:0007669"/>
    <property type="project" value="TreeGrafter"/>
</dbReference>
<accession>A0A6P3WE96</accession>
<dbReference type="GO" id="GO:0005576">
    <property type="term" value="C:extracellular region"/>
    <property type="evidence" value="ECO:0007669"/>
    <property type="project" value="UniProtKB-SubCell"/>
</dbReference>
<evidence type="ECO:0000313" key="18">
    <source>
        <dbReference type="Proteomes" id="UP000515152"/>
    </source>
</evidence>
<evidence type="ECO:0000256" key="4">
    <source>
        <dbReference type="ARBA" id="ARBA00022525"/>
    </source>
</evidence>
<keyword evidence="7" id="KW-0529">Neurotransmitter</keyword>
<comment type="function">
    <text evidence="11">Leu-enkephalins compete with and mimic the effects of opiate drugs. They play a role in a number of physiologic functions, including pain perception and responses to stress.</text>
</comment>
<evidence type="ECO:0000313" key="20">
    <source>
        <dbReference type="RefSeq" id="XP_042563466.1"/>
    </source>
</evidence>
<dbReference type="GO" id="GO:0007268">
    <property type="term" value="P:chemical synaptic transmission"/>
    <property type="evidence" value="ECO:0007669"/>
    <property type="project" value="UniProtKB-KW"/>
</dbReference>
<dbReference type="GO" id="GO:0043025">
    <property type="term" value="C:neuronal cell body"/>
    <property type="evidence" value="ECO:0007669"/>
    <property type="project" value="TreeGrafter"/>
</dbReference>
<comment type="function">
    <text evidence="14">Dynorphin peptides differentially regulate the kappa opioid receptor. Dynorphin A(1-13) has a typical opioid activity, it is 700 times more potent than Leu-enkephalin.</text>
</comment>
<evidence type="ECO:0000256" key="10">
    <source>
        <dbReference type="ARBA" id="ARBA00023205"/>
    </source>
</evidence>
<dbReference type="RefSeq" id="XP_042563466.1">
    <property type="nucleotide sequence ID" value="XM_042707532.1"/>
</dbReference>
<proteinExistence type="inferred from homology"/>
<evidence type="ECO:0000256" key="2">
    <source>
        <dbReference type="ARBA" id="ARBA00008543"/>
    </source>
</evidence>
<evidence type="ECO:0000256" key="6">
    <source>
        <dbReference type="ARBA" id="ARBA00022729"/>
    </source>
</evidence>
<evidence type="ECO:0000256" key="15">
    <source>
        <dbReference type="ARBA" id="ARBA00035624"/>
    </source>
</evidence>
<evidence type="ECO:0000256" key="12">
    <source>
        <dbReference type="ARBA" id="ARBA00032080"/>
    </source>
</evidence>
<evidence type="ECO:0000256" key="13">
    <source>
        <dbReference type="ARBA" id="ARBA00032642"/>
    </source>
</evidence>
<dbReference type="PANTHER" id="PTHR11438">
    <property type="entry name" value="PROENKEPHALIN"/>
    <property type="match status" value="1"/>
</dbReference>
<sequence>MEWYVCVLVLILSAPTLAAADCASRCLKCAQELPRADTSVDSVTCTLECEGALASSWELNKCERILNPQSESFTTDDEHSVPDDTEDNQESTLPSLVKRYGGFIKRIDKNKLSLKSPWYDNAILKELFAKKLGDPVGKFGVREAPEFVGGTEREDEASENDTGVYDDAALNPVKRYGGFLRKFPKRSESSEESNRQELQKRYGGFMRRIRPKLRWDNQKRYGGFLRRHFKLSVRSEEDPAYDDFGL</sequence>
<comment type="subcellular location">
    <subcellularLocation>
        <location evidence="1">Secreted</location>
    </subcellularLocation>
</comment>
<dbReference type="AlphaFoldDB" id="A0A6P3WE96"/>
<feature type="signal peptide" evidence="17">
    <location>
        <begin position="1"/>
        <end position="18"/>
    </location>
</feature>
<evidence type="ECO:0000256" key="7">
    <source>
        <dbReference type="ARBA" id="ARBA00022894"/>
    </source>
</evidence>
<keyword evidence="4" id="KW-0964">Secreted</keyword>
<dbReference type="InterPro" id="IPR000750">
    <property type="entry name" value="Proenkphlin_B"/>
</dbReference>
<feature type="region of interest" description="Disordered" evidence="16">
    <location>
        <begin position="72"/>
        <end position="92"/>
    </location>
</feature>
<evidence type="ECO:0000256" key="17">
    <source>
        <dbReference type="SAM" id="SignalP"/>
    </source>
</evidence>
<dbReference type="PRINTS" id="PR01028">
    <property type="entry name" value="OPIOIDPRCRSR"/>
</dbReference>
<dbReference type="GO" id="GO:0007600">
    <property type="term" value="P:sensory perception"/>
    <property type="evidence" value="ECO:0007669"/>
    <property type="project" value="TreeGrafter"/>
</dbReference>
<keyword evidence="18" id="KW-1185">Reference proteome</keyword>
<dbReference type="GO" id="GO:0005886">
    <property type="term" value="C:plasma membrane"/>
    <property type="evidence" value="ECO:0007669"/>
    <property type="project" value="TreeGrafter"/>
</dbReference>
<dbReference type="OrthoDB" id="8912385at2759"/>
<dbReference type="CTD" id="5173"/>
<comment type="similarity">
    <text evidence="2">Belongs to the opioid neuropeptide precursor family.</text>
</comment>
<dbReference type="KEGG" id="char:105912080"/>
<name>A0A6P3WE96_CLUHA</name>
<dbReference type="Proteomes" id="UP000515152">
    <property type="component" value="Chromosome 4"/>
</dbReference>
<dbReference type="PANTHER" id="PTHR11438:SF4">
    <property type="entry name" value="PROENKEPHALIN-B"/>
    <property type="match status" value="1"/>
</dbReference>
<dbReference type="GO" id="GO:0043679">
    <property type="term" value="C:axon terminus"/>
    <property type="evidence" value="ECO:0007669"/>
    <property type="project" value="TreeGrafter"/>
</dbReference>
<evidence type="ECO:0000256" key="11">
    <source>
        <dbReference type="ARBA" id="ARBA00024913"/>
    </source>
</evidence>
<dbReference type="GO" id="GO:0001515">
    <property type="term" value="F:opioid peptide activity"/>
    <property type="evidence" value="ECO:0007669"/>
    <property type="project" value="UniProtKB-KW"/>
</dbReference>
<dbReference type="PRINTS" id="PR01030">
    <property type="entry name" value="PENKBPRCRSR"/>
</dbReference>
<gene>
    <name evidence="19 20" type="primary">pdyn</name>
</gene>
<evidence type="ECO:0000256" key="16">
    <source>
        <dbReference type="SAM" id="MobiDB-lite"/>
    </source>
</evidence>
<dbReference type="RefSeq" id="XP_012696445.1">
    <property type="nucleotide sequence ID" value="XM_012840991.3"/>
</dbReference>
<evidence type="ECO:0000256" key="5">
    <source>
        <dbReference type="ARBA" id="ARBA00022685"/>
    </source>
</evidence>
<evidence type="ECO:0000256" key="8">
    <source>
        <dbReference type="ARBA" id="ARBA00022901"/>
    </source>
</evidence>
<keyword evidence="8" id="KW-0555">Opioid peptide</keyword>
<dbReference type="GO" id="GO:0030425">
    <property type="term" value="C:dendrite"/>
    <property type="evidence" value="ECO:0007669"/>
    <property type="project" value="TreeGrafter"/>
</dbReference>
<reference evidence="19 20" key="1">
    <citation type="submission" date="2025-04" db="UniProtKB">
        <authorList>
            <consortium name="RefSeq"/>
        </authorList>
    </citation>
    <scope>IDENTIFICATION</scope>
</reference>
<evidence type="ECO:0000256" key="3">
    <source>
        <dbReference type="ARBA" id="ARBA00020232"/>
    </source>
</evidence>
<organism evidence="18 19">
    <name type="scientific">Clupea harengus</name>
    <name type="common">Atlantic herring</name>
    <dbReference type="NCBI Taxonomy" id="7950"/>
    <lineage>
        <taxon>Eukaryota</taxon>
        <taxon>Metazoa</taxon>
        <taxon>Chordata</taxon>
        <taxon>Craniata</taxon>
        <taxon>Vertebrata</taxon>
        <taxon>Euteleostomi</taxon>
        <taxon>Actinopterygii</taxon>
        <taxon>Neopterygii</taxon>
        <taxon>Teleostei</taxon>
        <taxon>Clupei</taxon>
        <taxon>Clupeiformes</taxon>
        <taxon>Clupeoidei</taxon>
        <taxon>Clupeidae</taxon>
        <taxon>Clupea</taxon>
    </lineage>
</organism>
<keyword evidence="10" id="KW-0257">Endorphin</keyword>
<evidence type="ECO:0000313" key="19">
    <source>
        <dbReference type="RefSeq" id="XP_012696445.1"/>
    </source>
</evidence>
<evidence type="ECO:0000256" key="9">
    <source>
        <dbReference type="ARBA" id="ARBA00023157"/>
    </source>
</evidence>